<keyword evidence="2" id="KW-1185">Reference proteome</keyword>
<dbReference type="EMBL" id="CM047906">
    <property type="protein sequence ID" value="KAJ0085174.1"/>
    <property type="molecule type" value="Genomic_DNA"/>
</dbReference>
<comment type="caution">
    <text evidence="1">The sequence shown here is derived from an EMBL/GenBank/DDBJ whole genome shotgun (WGS) entry which is preliminary data.</text>
</comment>
<accession>A0ACC1ACD9</accession>
<protein>
    <submittedName>
        <fullName evidence="1">Uncharacterized protein</fullName>
    </submittedName>
</protein>
<evidence type="ECO:0000313" key="1">
    <source>
        <dbReference type="EMBL" id="KAJ0085174.1"/>
    </source>
</evidence>
<reference evidence="2" key="1">
    <citation type="journal article" date="2023" name="G3 (Bethesda)">
        <title>Genome assembly and association tests identify interacting loci associated with vigor, precocity, and sex in interspecific pistachio rootstocks.</title>
        <authorList>
            <person name="Palmer W."/>
            <person name="Jacygrad E."/>
            <person name="Sagayaradj S."/>
            <person name="Cavanaugh K."/>
            <person name="Han R."/>
            <person name="Bertier L."/>
            <person name="Beede B."/>
            <person name="Kafkas S."/>
            <person name="Golino D."/>
            <person name="Preece J."/>
            <person name="Michelmore R."/>
        </authorList>
    </citation>
    <scope>NUCLEOTIDE SEQUENCE [LARGE SCALE GENOMIC DNA]</scope>
</reference>
<gene>
    <name evidence="1" type="ORF">Patl1_09040</name>
</gene>
<organism evidence="1 2">
    <name type="scientific">Pistacia atlantica</name>
    <dbReference type="NCBI Taxonomy" id="434234"/>
    <lineage>
        <taxon>Eukaryota</taxon>
        <taxon>Viridiplantae</taxon>
        <taxon>Streptophyta</taxon>
        <taxon>Embryophyta</taxon>
        <taxon>Tracheophyta</taxon>
        <taxon>Spermatophyta</taxon>
        <taxon>Magnoliopsida</taxon>
        <taxon>eudicotyledons</taxon>
        <taxon>Gunneridae</taxon>
        <taxon>Pentapetalae</taxon>
        <taxon>rosids</taxon>
        <taxon>malvids</taxon>
        <taxon>Sapindales</taxon>
        <taxon>Anacardiaceae</taxon>
        <taxon>Pistacia</taxon>
    </lineage>
</organism>
<sequence>MALRVTFNFSGYVAQNLAHSAGIRLGATTTSATRSFHECVFRPRIFCQNQKPDLDPSPNYHPQTKHRASVYNTIAAEFLGDNSSTSPILVALVSLMKSTACISGSSATTMGVLGISPFKATSIIPFLEGSKWLPFNEPAPESEYEDKGGTDNKIKYHDSGNDEDVSLQWKTKEFDKSGSWLSKMLNVCSEDAKAAFTAVTVTLLFRSFLAEPRSIPSSSMYPTLDVGDRILAEKVSYFFRKPEVSDIVIFKAPPILQVFFQNSFSIAKLVTVLVMYSLKGIVAKAGDCVEVRDGQLLVNGVPQDEDFILEPLAYEMDPMVVPNGYVFVMGDNRNNSFDSHDWGPLPIENIVGRSVFRYWPPSRVSDTINDQTCKDDCCRRSHELLLPVSREDLR</sequence>
<name>A0ACC1ACD9_9ROSI</name>
<dbReference type="Proteomes" id="UP001164250">
    <property type="component" value="Chromosome 10"/>
</dbReference>
<proteinExistence type="predicted"/>
<evidence type="ECO:0000313" key="2">
    <source>
        <dbReference type="Proteomes" id="UP001164250"/>
    </source>
</evidence>